<dbReference type="OrthoDB" id="797774at2"/>
<dbReference type="Pfam" id="PF09413">
    <property type="entry name" value="DUF2007"/>
    <property type="match status" value="1"/>
</dbReference>
<evidence type="ECO:0000313" key="2">
    <source>
        <dbReference type="EMBL" id="GAT64185.1"/>
    </source>
</evidence>
<reference evidence="3" key="1">
    <citation type="submission" date="2016-04" db="EMBL/GenBank/DDBJ databases">
        <title>Draft genome sequence of Paludibacter jiangxiensis strain NM7.</title>
        <authorList>
            <person name="Qiu Y."/>
            <person name="Matsuura N."/>
            <person name="Ohashi A."/>
            <person name="Tourlousse M.D."/>
            <person name="Sekiguchi Y."/>
        </authorList>
    </citation>
    <scope>NUCLEOTIDE SEQUENCE [LARGE SCALE GENOMIC DNA]</scope>
    <source>
        <strain evidence="3">NM7</strain>
    </source>
</reference>
<organism evidence="2 3">
    <name type="scientific">Paludibacter jiangxiensis</name>
    <dbReference type="NCBI Taxonomy" id="681398"/>
    <lineage>
        <taxon>Bacteria</taxon>
        <taxon>Pseudomonadati</taxon>
        <taxon>Bacteroidota</taxon>
        <taxon>Bacteroidia</taxon>
        <taxon>Bacteroidales</taxon>
        <taxon>Paludibacteraceae</taxon>
        <taxon>Paludibacter</taxon>
    </lineage>
</organism>
<dbReference type="AlphaFoldDB" id="A0A161LFZ1"/>
<dbReference type="Proteomes" id="UP000076586">
    <property type="component" value="Unassembled WGS sequence"/>
</dbReference>
<dbReference type="InterPro" id="IPR018551">
    <property type="entry name" value="DUF2007"/>
</dbReference>
<proteinExistence type="predicted"/>
<feature type="domain" description="DUF2007" evidence="1">
    <location>
        <begin position="13"/>
        <end position="76"/>
    </location>
</feature>
<dbReference type="STRING" id="681398.PJIAN_4734"/>
<sequence>MTQESDLDPVEVFAGTSWEAGMLVSLLADNDIEAYFNDEILGRVAPWVAEPGGVGAIKVIVAAKDYEQAMKVVKEFSKTLQ</sequence>
<dbReference type="RefSeq" id="WP_068706052.1">
    <property type="nucleotide sequence ID" value="NZ_BDCR01000004.1"/>
</dbReference>
<accession>A0A161LFZ1</accession>
<reference evidence="3" key="2">
    <citation type="journal article" date="2017" name="Genome Announc.">
        <title>Draft genome sequence of Paludibacter jiangxiensis NM7(T), a propionate-producing fermentative bacterium.</title>
        <authorList>
            <person name="Qiu Y.-L."/>
            <person name="Tourlousse D.M."/>
            <person name="Matsuura N."/>
            <person name="Ohashi A."/>
            <person name="Sekiguchi Y."/>
        </authorList>
    </citation>
    <scope>NUCLEOTIDE SEQUENCE [LARGE SCALE GENOMIC DNA]</scope>
    <source>
        <strain evidence="3">NM7</strain>
    </source>
</reference>
<protein>
    <submittedName>
        <fullName evidence="2">Putative signal transducing protein</fullName>
    </submittedName>
</protein>
<evidence type="ECO:0000259" key="1">
    <source>
        <dbReference type="Pfam" id="PF09413"/>
    </source>
</evidence>
<name>A0A161LFZ1_9BACT</name>
<gene>
    <name evidence="2" type="ORF">PJIAN_4734</name>
</gene>
<dbReference type="EMBL" id="BDCR01000004">
    <property type="protein sequence ID" value="GAT64185.1"/>
    <property type="molecule type" value="Genomic_DNA"/>
</dbReference>
<comment type="caution">
    <text evidence="2">The sequence shown here is derived from an EMBL/GenBank/DDBJ whole genome shotgun (WGS) entry which is preliminary data.</text>
</comment>
<keyword evidence="3" id="KW-1185">Reference proteome</keyword>
<evidence type="ECO:0000313" key="3">
    <source>
        <dbReference type="Proteomes" id="UP000076586"/>
    </source>
</evidence>
<dbReference type="NCBIfam" id="NF040569">
    <property type="entry name" value="DUF2007_rel"/>
    <property type="match status" value="1"/>
</dbReference>